<feature type="compositionally biased region" description="Basic and acidic residues" evidence="1">
    <location>
        <begin position="601"/>
        <end position="611"/>
    </location>
</feature>
<dbReference type="PANTHER" id="PTHR43081">
    <property type="entry name" value="ADENYLATE CYCLASE, TERMINAL-DIFFERENTIATION SPECIFIC-RELATED"/>
    <property type="match status" value="1"/>
</dbReference>
<dbReference type="SUPFAM" id="SSF55073">
    <property type="entry name" value="Nucleotide cyclase"/>
    <property type="match status" value="1"/>
</dbReference>
<feature type="domain" description="Guanylate cyclase" evidence="2">
    <location>
        <begin position="1"/>
        <end position="130"/>
    </location>
</feature>
<sequence>MRSAIKVHNSTMRRMLRSIGGYEVKTEGDAFIVSFPTVASALHWCLAVQMAFLAADWPQETLDSPHGCPLYWPNDGENAAGISDEKRRLIYRGLRVRMGVHFGSPVSEEDPVTRRMDYFGPMVNRSARISGAADGGQVYVSQDVMDEVYAILGIFETADLGGITDMHQIIDEPSLARDVQALKTLGLCATPIGEIKLKGLESPEFVSMVYPAALRGRIDMQVQEEERQQLQKQQELLQQQQQQQQQLKRKKQEWSRRESPASISKSPNQQRKTPAISDSLVPYIPNGQSQRSSIDEGLQYIDSASLGSLSALSSQRSSFSRQAPTQVQRNMRELSMEISTAGGAEIRNRLRQVGDMPLWSAPVTRRSVSLLQNHVTGPEHLESIVEDSALYRLPDAGTQSVGRGSRDHARPSGNLPGLSPRAPMYMPAYYAYLQGSSASSGWSRQGSSYFSGPAPATGFPWQGPGSIQVSRSSIDAGTGSLWAGLGDSSTPDQVKTIDPLQVDMLYRLLYRLGILAVESDTEAVLPSFEYFVAHQDDDLSSYRIHRASTVSIGSIQHHSAAARCQQQPQTPHNNGGLPQMPESELVAARDTTKPMPICAGKENEPDNEQRPKAAVSMSPGSPVASPSFRSRSVSPSLVQSTMAAAMSLNKQSTSPRMPLATSDEQPAHNPEKDVPDMQLSIALNEPPVPLYLTEDMSQQHLVAILAMLDVRVSPVRNDSKMDGGITADGALQNALEQVSKETHGLASAGIEWTKEHVLSALESYLNRLVHQSDQ</sequence>
<feature type="region of interest" description="Disordered" evidence="1">
    <location>
        <begin position="599"/>
        <end position="635"/>
    </location>
</feature>
<evidence type="ECO:0000313" key="4">
    <source>
        <dbReference type="Proteomes" id="UP001140011"/>
    </source>
</evidence>
<reference evidence="3" key="1">
    <citation type="submission" date="2022-07" db="EMBL/GenBank/DDBJ databases">
        <title>Phylogenomic reconstructions and comparative analyses of Kickxellomycotina fungi.</title>
        <authorList>
            <person name="Reynolds N.K."/>
            <person name="Stajich J.E."/>
            <person name="Barry K."/>
            <person name="Grigoriev I.V."/>
            <person name="Crous P."/>
            <person name="Smith M.E."/>
        </authorList>
    </citation>
    <scope>NUCLEOTIDE SEQUENCE</scope>
    <source>
        <strain evidence="3">BCRC 34297</strain>
    </source>
</reference>
<evidence type="ECO:0000313" key="3">
    <source>
        <dbReference type="EMBL" id="KAJ2754798.1"/>
    </source>
</evidence>
<evidence type="ECO:0000259" key="2">
    <source>
        <dbReference type="PROSITE" id="PS50125"/>
    </source>
</evidence>
<keyword evidence="4" id="KW-1185">Reference proteome</keyword>
<dbReference type="SMART" id="SM00044">
    <property type="entry name" value="CYCc"/>
    <property type="match status" value="1"/>
</dbReference>
<dbReference type="GO" id="GO:0035556">
    <property type="term" value="P:intracellular signal transduction"/>
    <property type="evidence" value="ECO:0007669"/>
    <property type="project" value="InterPro"/>
</dbReference>
<dbReference type="Gene3D" id="3.30.70.1230">
    <property type="entry name" value="Nucleotide cyclase"/>
    <property type="match status" value="1"/>
</dbReference>
<feature type="compositionally biased region" description="Low complexity" evidence="1">
    <location>
        <begin position="621"/>
        <end position="635"/>
    </location>
</feature>
<feature type="compositionally biased region" description="Polar residues" evidence="1">
    <location>
        <begin position="261"/>
        <end position="272"/>
    </location>
</feature>
<feature type="region of interest" description="Disordered" evidence="1">
    <location>
        <begin position="241"/>
        <end position="291"/>
    </location>
</feature>
<name>A0A9W8H2W2_9FUNG</name>
<dbReference type="InterPro" id="IPR050697">
    <property type="entry name" value="Adenylyl/Guanylyl_Cyclase_3/4"/>
</dbReference>
<protein>
    <recommendedName>
        <fullName evidence="2">Guanylate cyclase domain-containing protein</fullName>
    </recommendedName>
</protein>
<dbReference type="InterPro" id="IPR029787">
    <property type="entry name" value="Nucleotide_cyclase"/>
</dbReference>
<dbReference type="PANTHER" id="PTHR43081:SF1">
    <property type="entry name" value="ADENYLATE CYCLASE, TERMINAL-DIFFERENTIATION SPECIFIC"/>
    <property type="match status" value="1"/>
</dbReference>
<evidence type="ECO:0000256" key="1">
    <source>
        <dbReference type="SAM" id="MobiDB-lite"/>
    </source>
</evidence>
<dbReference type="OrthoDB" id="5591243at2759"/>
<comment type="caution">
    <text evidence="3">The sequence shown here is derived from an EMBL/GenBank/DDBJ whole genome shotgun (WGS) entry which is preliminary data.</text>
</comment>
<dbReference type="Pfam" id="PF00211">
    <property type="entry name" value="Guanylate_cyc"/>
    <property type="match status" value="1"/>
</dbReference>
<dbReference type="AlphaFoldDB" id="A0A9W8H2W2"/>
<dbReference type="EMBL" id="JANBUH010000094">
    <property type="protein sequence ID" value="KAJ2754798.1"/>
    <property type="molecule type" value="Genomic_DNA"/>
</dbReference>
<feature type="region of interest" description="Disordered" evidence="1">
    <location>
        <begin position="395"/>
        <end position="418"/>
    </location>
</feature>
<gene>
    <name evidence="3" type="ORF">GGI19_002130</name>
</gene>
<feature type="region of interest" description="Disordered" evidence="1">
    <location>
        <begin position="648"/>
        <end position="670"/>
    </location>
</feature>
<dbReference type="InterPro" id="IPR001054">
    <property type="entry name" value="A/G_cyclase"/>
</dbReference>
<proteinExistence type="predicted"/>
<dbReference type="Proteomes" id="UP001140011">
    <property type="component" value="Unassembled WGS sequence"/>
</dbReference>
<accession>A0A9W8H2W2</accession>
<organism evidence="3 4">
    <name type="scientific">Coemansia pectinata</name>
    <dbReference type="NCBI Taxonomy" id="1052879"/>
    <lineage>
        <taxon>Eukaryota</taxon>
        <taxon>Fungi</taxon>
        <taxon>Fungi incertae sedis</taxon>
        <taxon>Zoopagomycota</taxon>
        <taxon>Kickxellomycotina</taxon>
        <taxon>Kickxellomycetes</taxon>
        <taxon>Kickxellales</taxon>
        <taxon>Kickxellaceae</taxon>
        <taxon>Coemansia</taxon>
    </lineage>
</organism>
<dbReference type="PROSITE" id="PS50125">
    <property type="entry name" value="GUANYLATE_CYCLASE_2"/>
    <property type="match status" value="1"/>
</dbReference>
<dbReference type="CDD" id="cd07302">
    <property type="entry name" value="CHD"/>
    <property type="match status" value="1"/>
</dbReference>
<dbReference type="GO" id="GO:0009190">
    <property type="term" value="P:cyclic nucleotide biosynthetic process"/>
    <property type="evidence" value="ECO:0007669"/>
    <property type="project" value="InterPro"/>
</dbReference>